<dbReference type="GO" id="GO:0042802">
    <property type="term" value="F:identical protein binding"/>
    <property type="evidence" value="ECO:0007669"/>
    <property type="project" value="UniProtKB-ARBA"/>
</dbReference>
<dbReference type="GO" id="GO:0055086">
    <property type="term" value="P:nucleobase-containing small molecule metabolic process"/>
    <property type="evidence" value="ECO:0007669"/>
    <property type="project" value="UniProtKB-ARBA"/>
</dbReference>
<protein>
    <submittedName>
        <fullName evidence="7">Cytidine deaminase</fullName>
    </submittedName>
</protein>
<dbReference type="Gene3D" id="3.40.140.10">
    <property type="entry name" value="Cytidine Deaminase, domain 2"/>
    <property type="match status" value="2"/>
</dbReference>
<proteinExistence type="inferred from homology"/>
<feature type="domain" description="CMP/dCMP-type deaminase" evidence="6">
    <location>
        <begin position="134"/>
        <end position="256"/>
    </location>
</feature>
<dbReference type="SUPFAM" id="SSF53927">
    <property type="entry name" value="Cytidine deaminase-like"/>
    <property type="match status" value="2"/>
</dbReference>
<dbReference type="NCBIfam" id="NF006537">
    <property type="entry name" value="PRK09027.1"/>
    <property type="match status" value="1"/>
</dbReference>
<dbReference type="Pfam" id="PF00383">
    <property type="entry name" value="dCMP_cyt_deam_1"/>
    <property type="match status" value="1"/>
</dbReference>
<dbReference type="PROSITE" id="PS00903">
    <property type="entry name" value="CYT_DCMP_DEAMINASES_1"/>
    <property type="match status" value="1"/>
</dbReference>
<feature type="domain" description="CMP/dCMP-type deaminase" evidence="6">
    <location>
        <begin position="286"/>
        <end position="398"/>
    </location>
</feature>
<keyword evidence="8" id="KW-1185">Reference proteome</keyword>
<evidence type="ECO:0000313" key="7">
    <source>
        <dbReference type="EMBL" id="WZN67317.1"/>
    </source>
</evidence>
<dbReference type="PANTHER" id="PTHR11644">
    <property type="entry name" value="CYTIDINE DEAMINASE"/>
    <property type="match status" value="1"/>
</dbReference>
<comment type="subunit">
    <text evidence="2">Homodimer.</text>
</comment>
<dbReference type="InterPro" id="IPR002125">
    <property type="entry name" value="CMP_dCMP_dom"/>
</dbReference>
<dbReference type="GO" id="GO:0008270">
    <property type="term" value="F:zinc ion binding"/>
    <property type="evidence" value="ECO:0007669"/>
    <property type="project" value="InterPro"/>
</dbReference>
<name>A0AAX4PME8_9CHLO</name>
<comment type="similarity">
    <text evidence="1">Belongs to the cytidine and deoxycytidylate deaminase family.</text>
</comment>
<dbReference type="Pfam" id="PF08211">
    <property type="entry name" value="dCMP_cyt_deam_2"/>
    <property type="match status" value="1"/>
</dbReference>
<dbReference type="CDD" id="cd01283">
    <property type="entry name" value="cytidine_deaminase"/>
    <property type="match status" value="2"/>
</dbReference>
<dbReference type="EMBL" id="CP151519">
    <property type="protein sequence ID" value="WZN67317.1"/>
    <property type="molecule type" value="Genomic_DNA"/>
</dbReference>
<dbReference type="GO" id="GO:0072527">
    <property type="term" value="P:pyrimidine-containing compound metabolic process"/>
    <property type="evidence" value="ECO:0007669"/>
    <property type="project" value="UniProtKB-ARBA"/>
</dbReference>
<dbReference type="Proteomes" id="UP001472866">
    <property type="component" value="Chromosome 19"/>
</dbReference>
<evidence type="ECO:0000256" key="2">
    <source>
        <dbReference type="ARBA" id="ARBA00011738"/>
    </source>
</evidence>
<dbReference type="InterPro" id="IPR016192">
    <property type="entry name" value="APOBEC/CMP_deaminase_Zn-bd"/>
</dbReference>
<gene>
    <name evidence="7" type="ORF">HKI87_19g88920</name>
</gene>
<evidence type="ECO:0000256" key="3">
    <source>
        <dbReference type="ARBA" id="ARBA00022723"/>
    </source>
</evidence>
<dbReference type="PANTHER" id="PTHR11644:SF2">
    <property type="entry name" value="CYTIDINE DEAMINASE"/>
    <property type="match status" value="1"/>
</dbReference>
<keyword evidence="3" id="KW-0479">Metal-binding</keyword>
<evidence type="ECO:0000256" key="4">
    <source>
        <dbReference type="ARBA" id="ARBA00022801"/>
    </source>
</evidence>
<dbReference type="InterPro" id="IPR050202">
    <property type="entry name" value="Cyt/Deoxycyt_deaminase"/>
</dbReference>
<evidence type="ECO:0000256" key="5">
    <source>
        <dbReference type="ARBA" id="ARBA00022833"/>
    </source>
</evidence>
<keyword evidence="5" id="KW-0862">Zinc</keyword>
<dbReference type="AlphaFoldDB" id="A0AAX4PME8"/>
<keyword evidence="4" id="KW-0378">Hydrolase</keyword>
<dbReference type="GO" id="GO:0004126">
    <property type="term" value="F:cytidine deaminase activity"/>
    <property type="evidence" value="ECO:0007669"/>
    <property type="project" value="InterPro"/>
</dbReference>
<sequence>MASLGAASSGQRIGMAADHSARSTGLVRLGVGLAYPCLRARGHCRTAGCSATPSSNRSDIGRALGKLVGKGDTTRITFDGKVVGAGNETMEASGDDTALVDRDGVRQVLESREDSFVLSAEEVERIMGFGHFESIDELLRELTRNTSHLSLPPISNFRVSCAALGESGRVYVGVNIEFKDLPLPCALHAEQFLILNAFQHGESAISKLCISHVPCGHCRQFMCELSRSEDMQISILGREPEVFTLPELLPLRFTPRDLIGEGARFLFEEGHNGLVWAGDGSSGGAPGDMEMAQRALAEANASYAPYSNCPSGLCIRDQGGKLYSGCLIESAAYNPTVSPLHSALVNGLVGGLPSWQTIDRVTLVETEGATVKHEHLIRECLKFICPDAEYSVLYAKTS</sequence>
<accession>A0AAX4PME8</accession>
<evidence type="ECO:0000256" key="1">
    <source>
        <dbReference type="ARBA" id="ARBA00006576"/>
    </source>
</evidence>
<dbReference type="InterPro" id="IPR013171">
    <property type="entry name" value="Cyd/dCyd_deaminase_Zn-bd"/>
</dbReference>
<organism evidence="7 8">
    <name type="scientific">Chloropicon roscoffensis</name>
    <dbReference type="NCBI Taxonomy" id="1461544"/>
    <lineage>
        <taxon>Eukaryota</taxon>
        <taxon>Viridiplantae</taxon>
        <taxon>Chlorophyta</taxon>
        <taxon>Chloropicophyceae</taxon>
        <taxon>Chloropicales</taxon>
        <taxon>Chloropicaceae</taxon>
        <taxon>Chloropicon</taxon>
    </lineage>
</organism>
<dbReference type="GO" id="GO:0005829">
    <property type="term" value="C:cytosol"/>
    <property type="evidence" value="ECO:0007669"/>
    <property type="project" value="TreeGrafter"/>
</dbReference>
<evidence type="ECO:0000313" key="8">
    <source>
        <dbReference type="Proteomes" id="UP001472866"/>
    </source>
</evidence>
<dbReference type="InterPro" id="IPR016193">
    <property type="entry name" value="Cytidine_deaminase-like"/>
</dbReference>
<reference evidence="7 8" key="1">
    <citation type="submission" date="2024-03" db="EMBL/GenBank/DDBJ databases">
        <title>Complete genome sequence of the green alga Chloropicon roscoffensis RCC1871.</title>
        <authorList>
            <person name="Lemieux C."/>
            <person name="Pombert J.-F."/>
            <person name="Otis C."/>
            <person name="Turmel M."/>
        </authorList>
    </citation>
    <scope>NUCLEOTIDE SEQUENCE [LARGE SCALE GENOMIC DNA]</scope>
    <source>
        <strain evidence="7 8">RCC1871</strain>
    </source>
</reference>
<dbReference type="PROSITE" id="PS51747">
    <property type="entry name" value="CYT_DCMP_DEAMINASES_2"/>
    <property type="match status" value="2"/>
</dbReference>
<evidence type="ECO:0000259" key="6">
    <source>
        <dbReference type="PROSITE" id="PS51747"/>
    </source>
</evidence>